<name>A0ABS2MSZ1_9FIRM</name>
<sequence length="94" mass="10922">MDITSYLALVEDILTHEAVLSMSAYIQHRDLSCLEHSIYVSFTSYCLAYKLKMDSRQIARAALLHDFFLYDWHVGRPTRQMHGFAHPKLALYNA</sequence>
<dbReference type="RefSeq" id="WP_243423688.1">
    <property type="nucleotide sequence ID" value="NZ_JAFBDT010000019.1"/>
</dbReference>
<gene>
    <name evidence="1" type="ORF">JOC49_002025</name>
</gene>
<dbReference type="Gene3D" id="1.10.3210.10">
    <property type="entry name" value="Hypothetical protein af1432"/>
    <property type="match status" value="1"/>
</dbReference>
<dbReference type="SUPFAM" id="SSF109604">
    <property type="entry name" value="HD-domain/PDEase-like"/>
    <property type="match status" value="1"/>
</dbReference>
<proteinExistence type="predicted"/>
<dbReference type="EMBL" id="JAFBDT010000019">
    <property type="protein sequence ID" value="MBM7562465.1"/>
    <property type="molecule type" value="Genomic_DNA"/>
</dbReference>
<organism evidence="1 2">
    <name type="scientific">Fusibacter tunisiensis</name>
    <dbReference type="NCBI Taxonomy" id="1008308"/>
    <lineage>
        <taxon>Bacteria</taxon>
        <taxon>Bacillati</taxon>
        <taxon>Bacillota</taxon>
        <taxon>Clostridia</taxon>
        <taxon>Eubacteriales</taxon>
        <taxon>Eubacteriales Family XII. Incertae Sedis</taxon>
        <taxon>Fusibacter</taxon>
    </lineage>
</organism>
<evidence type="ECO:0000313" key="1">
    <source>
        <dbReference type="EMBL" id="MBM7562465.1"/>
    </source>
</evidence>
<protein>
    <submittedName>
        <fullName evidence="1">HD superfamily phosphodiesterase</fullName>
    </submittedName>
</protein>
<keyword evidence="2" id="KW-1185">Reference proteome</keyword>
<dbReference type="Proteomes" id="UP000767854">
    <property type="component" value="Unassembled WGS sequence"/>
</dbReference>
<evidence type="ECO:0000313" key="2">
    <source>
        <dbReference type="Proteomes" id="UP000767854"/>
    </source>
</evidence>
<accession>A0ABS2MSZ1</accession>
<reference evidence="1 2" key="1">
    <citation type="submission" date="2021-01" db="EMBL/GenBank/DDBJ databases">
        <title>Genomic Encyclopedia of Type Strains, Phase IV (KMG-IV): sequencing the most valuable type-strain genomes for metagenomic binning, comparative biology and taxonomic classification.</title>
        <authorList>
            <person name="Goeker M."/>
        </authorList>
    </citation>
    <scope>NUCLEOTIDE SEQUENCE [LARGE SCALE GENOMIC DNA]</scope>
    <source>
        <strain evidence="1 2">DSM 24436</strain>
    </source>
</reference>
<comment type="caution">
    <text evidence="1">The sequence shown here is derived from an EMBL/GenBank/DDBJ whole genome shotgun (WGS) entry which is preliminary data.</text>
</comment>